<name>B9TGC8_RICCO</name>
<organism evidence="1 2">
    <name type="scientific">Ricinus communis</name>
    <name type="common">Castor bean</name>
    <dbReference type="NCBI Taxonomy" id="3988"/>
    <lineage>
        <taxon>Eukaryota</taxon>
        <taxon>Viridiplantae</taxon>
        <taxon>Streptophyta</taxon>
        <taxon>Embryophyta</taxon>
        <taxon>Tracheophyta</taxon>
        <taxon>Spermatophyta</taxon>
        <taxon>Magnoliopsida</taxon>
        <taxon>eudicotyledons</taxon>
        <taxon>Gunneridae</taxon>
        <taxon>Pentapetalae</taxon>
        <taxon>rosids</taxon>
        <taxon>fabids</taxon>
        <taxon>Malpighiales</taxon>
        <taxon>Euphorbiaceae</taxon>
        <taxon>Acalyphoideae</taxon>
        <taxon>Acalypheae</taxon>
        <taxon>Ricinus</taxon>
    </lineage>
</organism>
<dbReference type="Proteomes" id="UP000008311">
    <property type="component" value="Unassembled WGS sequence"/>
</dbReference>
<proteinExistence type="predicted"/>
<dbReference type="EMBL" id="EQ980569">
    <property type="protein sequence ID" value="EEF25086.1"/>
    <property type="molecule type" value="Genomic_DNA"/>
</dbReference>
<keyword evidence="2" id="KW-1185">Reference proteome</keyword>
<dbReference type="InParanoid" id="B9TGC8"/>
<reference evidence="2" key="1">
    <citation type="journal article" date="2010" name="Nat. Biotechnol.">
        <title>Draft genome sequence of the oilseed species Ricinus communis.</title>
        <authorList>
            <person name="Chan A.P."/>
            <person name="Crabtree J."/>
            <person name="Zhao Q."/>
            <person name="Lorenzi H."/>
            <person name="Orvis J."/>
            <person name="Puiu D."/>
            <person name="Melake-Berhan A."/>
            <person name="Jones K.M."/>
            <person name="Redman J."/>
            <person name="Chen G."/>
            <person name="Cahoon E.B."/>
            <person name="Gedil M."/>
            <person name="Stanke M."/>
            <person name="Haas B.J."/>
            <person name="Wortman J.R."/>
            <person name="Fraser-Liggett C.M."/>
            <person name="Ravel J."/>
            <person name="Rabinowicz P.D."/>
        </authorList>
    </citation>
    <scope>NUCLEOTIDE SEQUENCE [LARGE SCALE GENOMIC DNA]</scope>
    <source>
        <strain evidence="2">cv. Hale</strain>
    </source>
</reference>
<gene>
    <name evidence="1" type="ORF">RCOM_1918360</name>
</gene>
<protein>
    <submittedName>
        <fullName evidence="1">Uncharacterized protein</fullName>
    </submittedName>
</protein>
<accession>B9TGC8</accession>
<dbReference type="AlphaFoldDB" id="B9TGC8"/>
<feature type="non-terminal residue" evidence="1">
    <location>
        <position position="429"/>
    </location>
</feature>
<evidence type="ECO:0000313" key="1">
    <source>
        <dbReference type="EMBL" id="EEF25086.1"/>
    </source>
</evidence>
<evidence type="ECO:0000313" key="2">
    <source>
        <dbReference type="Proteomes" id="UP000008311"/>
    </source>
</evidence>
<sequence>MAADGKSGKKEKSAGILTVRPPVGVGRLAGAPSMKNVEELLRTNPKFKAIALEAMYKDRATFDAQQASGAGLLADETLRYFQRDYENRGRTAGPNSMPTNHRIGGSFFRQQVAGAVYLLWPERDYLISFSDFLDFVTAGTSPGVDLGLGYALTEGVVYNVTSSDEVGSLLLATQGAASFGFRACSMLRTGDDLVMLLSVAEQLGESEVKEREDRLGVEVEVSPDKLALFENSREARQEFGPSRIVRIDGTDLLPTIAMVRFNLKKRAVEGRCLLRDQGDRFDTLTDIFEALSGMVPVEETSPEFMGMVAMLDECDALWEMAKALTLLPAYLDARITVVKREKRETKVGKLPPSKIREMEKSKVPQEQRLRYRTISAVRIEHPSSEAVISGRSFTPPRFQIPVDGFWRMLTSPDQLGKDAEGLPVQGRTW</sequence>